<evidence type="ECO:0000256" key="4">
    <source>
        <dbReference type="ARBA" id="ARBA00022692"/>
    </source>
</evidence>
<comment type="subcellular location">
    <subcellularLocation>
        <location evidence="1">Cell membrane</location>
        <topology evidence="1">Multi-pass membrane protein</topology>
    </subcellularLocation>
</comment>
<feature type="transmembrane region" description="Helical" evidence="7">
    <location>
        <begin position="310"/>
        <end position="333"/>
    </location>
</feature>
<name>A0A6F8YQ20_9ACTN</name>
<dbReference type="Pfam" id="PF03176">
    <property type="entry name" value="MMPL"/>
    <property type="match status" value="2"/>
</dbReference>
<dbReference type="EMBL" id="AP022871">
    <property type="protein sequence ID" value="BCB88146.1"/>
    <property type="molecule type" value="Genomic_DNA"/>
</dbReference>
<evidence type="ECO:0000256" key="7">
    <source>
        <dbReference type="SAM" id="Phobius"/>
    </source>
</evidence>
<dbReference type="PANTHER" id="PTHR33406:SF11">
    <property type="entry name" value="MEMBRANE PROTEIN SCO6666-RELATED"/>
    <property type="match status" value="1"/>
</dbReference>
<reference evidence="9 10" key="1">
    <citation type="submission" date="2020-03" db="EMBL/GenBank/DDBJ databases">
        <title>Whole genome shotgun sequence of Phytohabitans suffuscus NBRC 105367.</title>
        <authorList>
            <person name="Komaki H."/>
            <person name="Tamura T."/>
        </authorList>
    </citation>
    <scope>NUCLEOTIDE SEQUENCE [LARGE SCALE GENOMIC DNA]</scope>
    <source>
        <strain evidence="9 10">NBRC 105367</strain>
    </source>
</reference>
<evidence type="ECO:0000313" key="9">
    <source>
        <dbReference type="EMBL" id="BCB88146.1"/>
    </source>
</evidence>
<dbReference type="PROSITE" id="PS50156">
    <property type="entry name" value="SSD"/>
    <property type="match status" value="2"/>
</dbReference>
<reference evidence="9 10" key="2">
    <citation type="submission" date="2020-03" db="EMBL/GenBank/DDBJ databases">
        <authorList>
            <person name="Ichikawa N."/>
            <person name="Kimura A."/>
            <person name="Kitahashi Y."/>
            <person name="Uohara A."/>
        </authorList>
    </citation>
    <scope>NUCLEOTIDE SEQUENCE [LARGE SCALE GENOMIC DNA]</scope>
    <source>
        <strain evidence="9 10">NBRC 105367</strain>
    </source>
</reference>
<dbReference type="Gene3D" id="1.20.1640.10">
    <property type="entry name" value="Multidrug efflux transporter AcrB transmembrane domain"/>
    <property type="match status" value="2"/>
</dbReference>
<keyword evidence="10" id="KW-1185">Reference proteome</keyword>
<feature type="transmembrane region" description="Helical" evidence="7">
    <location>
        <begin position="522"/>
        <end position="541"/>
    </location>
</feature>
<evidence type="ECO:0000313" key="10">
    <source>
        <dbReference type="Proteomes" id="UP000503011"/>
    </source>
</evidence>
<dbReference type="KEGG" id="psuu:Psuf_054590"/>
<evidence type="ECO:0000256" key="1">
    <source>
        <dbReference type="ARBA" id="ARBA00004651"/>
    </source>
</evidence>
<protein>
    <submittedName>
        <fullName evidence="9">Membrane protein</fullName>
    </submittedName>
</protein>
<accession>A0A6F8YQ20</accession>
<dbReference type="SUPFAM" id="SSF82866">
    <property type="entry name" value="Multidrug efflux transporter AcrB transmembrane domain"/>
    <property type="match status" value="2"/>
</dbReference>
<evidence type="ECO:0000256" key="3">
    <source>
        <dbReference type="ARBA" id="ARBA00022475"/>
    </source>
</evidence>
<keyword evidence="3" id="KW-1003">Cell membrane</keyword>
<dbReference type="PANTHER" id="PTHR33406">
    <property type="entry name" value="MEMBRANE PROTEIN MJ1562-RELATED"/>
    <property type="match status" value="1"/>
</dbReference>
<feature type="transmembrane region" description="Helical" evidence="7">
    <location>
        <begin position="183"/>
        <end position="202"/>
    </location>
</feature>
<feature type="transmembrane region" description="Helical" evidence="7">
    <location>
        <begin position="275"/>
        <end position="298"/>
    </location>
</feature>
<keyword evidence="4 7" id="KW-0812">Transmembrane</keyword>
<dbReference type="InterPro" id="IPR004869">
    <property type="entry name" value="MMPL_dom"/>
</dbReference>
<organism evidence="9 10">
    <name type="scientific">Phytohabitans suffuscus</name>
    <dbReference type="NCBI Taxonomy" id="624315"/>
    <lineage>
        <taxon>Bacteria</taxon>
        <taxon>Bacillati</taxon>
        <taxon>Actinomycetota</taxon>
        <taxon>Actinomycetes</taxon>
        <taxon>Micromonosporales</taxon>
        <taxon>Micromonosporaceae</taxon>
    </lineage>
</organism>
<evidence type="ECO:0000256" key="6">
    <source>
        <dbReference type="ARBA" id="ARBA00023136"/>
    </source>
</evidence>
<gene>
    <name evidence="9" type="ORF">Psuf_054590</name>
</gene>
<dbReference type="InterPro" id="IPR050545">
    <property type="entry name" value="Mycobact_MmpL"/>
</dbReference>
<proteinExistence type="inferred from homology"/>
<dbReference type="RefSeq" id="WP_173159452.1">
    <property type="nucleotide sequence ID" value="NZ_AP022871.1"/>
</dbReference>
<feature type="transmembrane region" description="Helical" evidence="7">
    <location>
        <begin position="553"/>
        <end position="573"/>
    </location>
</feature>
<feature type="transmembrane region" description="Helical" evidence="7">
    <location>
        <begin position="667"/>
        <end position="691"/>
    </location>
</feature>
<feature type="transmembrane region" description="Helical" evidence="7">
    <location>
        <begin position="207"/>
        <end position="227"/>
    </location>
</feature>
<dbReference type="Proteomes" id="UP000503011">
    <property type="component" value="Chromosome"/>
</dbReference>
<feature type="domain" description="SSD" evidence="8">
    <location>
        <begin position="192"/>
        <end position="332"/>
    </location>
</feature>
<evidence type="ECO:0000259" key="8">
    <source>
        <dbReference type="PROSITE" id="PS50156"/>
    </source>
</evidence>
<sequence>MATVLYRLGRFAYRSRRLVALVWLAVAVLVGTAAAMLSGPASSSFSIPGTESQQALDLLEERFPELSAGGASARVVFAAPDGEKVTDPENVAVIREVLDRISAGPQVHSVLDPVAAGSLQAGLVSPDGRIALAEVTYAVDVVLLSGDARQTLVDAVESGRRAGLTVEAGGTATEQVPRIGAELTGVAVAVLVLVLTFGSLVAAGLPLLTGVTAVGVAVAAITALMGFVDLSEITPMLAVMIGLAVGIDYALFILSRYRHELTAGHPGEEAAGRAIGTAGTAVVFAGLTVVIALVGLAVNGISMLTQMGLAAAFAVVVAMLVALTLLPALLGFLGARINAARIPGPRARESSSLSRRWVGLVTRRPVITLVTVAVALGALAVPALQVRLGFVDEGSWDTGTTQRRAYDLIAEGFGPGYSGHLLVVADATASPDPATAIDQVGAALGGTAGIQAVLPARLDGAASTALFVVIPAEGPGSAATERLVHDIRGAVAGTAAGAGAGVAVTGSTALQIDVTERSRAAVLPYLLVLVGLSLTLLLLVFRSLLVPLKATLGFLLTVGAAFGALVCAFQWGWLESTLGIHPTGAINSLLPLVIVGIAFGLAMDYEFFLVTRIREAYTAGAGARAAVVTGFTHAARVVAAAATIMIAVFGAFGLFNDAIEVAQIGMALAVAVAVDAFLVRMTVVPAVLALVGDRAWWLPRWLDRLLPDVDVEGHTLAARLRDAAPGQRLPAPEPRTPRTTMTG</sequence>
<feature type="transmembrane region" description="Helical" evidence="7">
    <location>
        <begin position="233"/>
        <end position="254"/>
    </location>
</feature>
<feature type="domain" description="SSD" evidence="8">
    <location>
        <begin position="524"/>
        <end position="690"/>
    </location>
</feature>
<dbReference type="AlphaFoldDB" id="A0A6F8YQ20"/>
<keyword evidence="5 7" id="KW-1133">Transmembrane helix</keyword>
<keyword evidence="6 7" id="KW-0472">Membrane</keyword>
<evidence type="ECO:0000256" key="2">
    <source>
        <dbReference type="ARBA" id="ARBA00010157"/>
    </source>
</evidence>
<comment type="similarity">
    <text evidence="2">Belongs to the resistance-nodulation-cell division (RND) (TC 2.A.6) family. MmpL subfamily.</text>
</comment>
<evidence type="ECO:0000256" key="5">
    <source>
        <dbReference type="ARBA" id="ARBA00022989"/>
    </source>
</evidence>
<dbReference type="GO" id="GO:0005886">
    <property type="term" value="C:plasma membrane"/>
    <property type="evidence" value="ECO:0007669"/>
    <property type="project" value="UniProtKB-SubCell"/>
</dbReference>
<feature type="transmembrane region" description="Helical" evidence="7">
    <location>
        <begin position="366"/>
        <end position="386"/>
    </location>
</feature>
<dbReference type="InterPro" id="IPR000731">
    <property type="entry name" value="SSD"/>
</dbReference>
<feature type="transmembrane region" description="Helical" evidence="7">
    <location>
        <begin position="585"/>
        <end position="605"/>
    </location>
</feature>
<feature type="transmembrane region" description="Helical" evidence="7">
    <location>
        <begin position="634"/>
        <end position="655"/>
    </location>
</feature>